<organism evidence="2 3">
    <name type="scientific">Remersonia thermophila</name>
    <dbReference type="NCBI Taxonomy" id="72144"/>
    <lineage>
        <taxon>Eukaryota</taxon>
        <taxon>Fungi</taxon>
        <taxon>Dikarya</taxon>
        <taxon>Ascomycota</taxon>
        <taxon>Pezizomycotina</taxon>
        <taxon>Sordariomycetes</taxon>
        <taxon>Sordariomycetidae</taxon>
        <taxon>Sordariales</taxon>
        <taxon>Sordariales incertae sedis</taxon>
        <taxon>Remersonia</taxon>
    </lineage>
</organism>
<dbReference type="SUPFAM" id="SSF82199">
    <property type="entry name" value="SET domain"/>
    <property type="match status" value="1"/>
</dbReference>
<name>A0ABR4DKX4_9PEZI</name>
<accession>A0ABR4DKX4</accession>
<evidence type="ECO:0000313" key="3">
    <source>
        <dbReference type="Proteomes" id="UP001600064"/>
    </source>
</evidence>
<feature type="compositionally biased region" description="Basic and acidic residues" evidence="1">
    <location>
        <begin position="22"/>
        <end position="39"/>
    </location>
</feature>
<dbReference type="EMBL" id="JAZGUE010000001">
    <property type="protein sequence ID" value="KAL2271015.1"/>
    <property type="molecule type" value="Genomic_DNA"/>
</dbReference>
<feature type="compositionally biased region" description="Polar residues" evidence="1">
    <location>
        <begin position="57"/>
        <end position="70"/>
    </location>
</feature>
<feature type="compositionally biased region" description="Low complexity" evidence="1">
    <location>
        <begin position="145"/>
        <end position="166"/>
    </location>
</feature>
<feature type="region of interest" description="Disordered" evidence="1">
    <location>
        <begin position="57"/>
        <end position="100"/>
    </location>
</feature>
<sequence>MGRVIAAADKTNGHLHVPGGENTRDKAQDKAIDGEHGNPDDLNTIVSHLSHCLREATQSGEVTSPASGFTSDAVDDENASENDLSGTPVTIPSSPNEPSHQAGITIWARMLMDMLDDLTIGPIAPPPSPTSLDPAVPNAPDLPTLSAFPSPARSSPSTRSTLSPAARAAVPSRTASPPPGLHQDQAKAPAAPMQDLPVIFRNEHFVVRRSSLGGLGAFAARDLCCGETILVEQPLLVTTSSSLLFDYHNLPEEAKQAYMTLHGADDGDPLHRIKRIMGYNA</sequence>
<dbReference type="Proteomes" id="UP001600064">
    <property type="component" value="Unassembled WGS sequence"/>
</dbReference>
<evidence type="ECO:0000256" key="1">
    <source>
        <dbReference type="SAM" id="MobiDB-lite"/>
    </source>
</evidence>
<evidence type="ECO:0008006" key="4">
    <source>
        <dbReference type="Google" id="ProtNLM"/>
    </source>
</evidence>
<evidence type="ECO:0000313" key="2">
    <source>
        <dbReference type="EMBL" id="KAL2271015.1"/>
    </source>
</evidence>
<feature type="region of interest" description="Disordered" evidence="1">
    <location>
        <begin position="121"/>
        <end position="190"/>
    </location>
</feature>
<dbReference type="InterPro" id="IPR046341">
    <property type="entry name" value="SET_dom_sf"/>
</dbReference>
<gene>
    <name evidence="2" type="ORF">VTJ83DRAFT_386</name>
</gene>
<keyword evidence="3" id="KW-1185">Reference proteome</keyword>
<proteinExistence type="predicted"/>
<feature type="compositionally biased region" description="Polar residues" evidence="1">
    <location>
        <begin position="81"/>
        <end position="99"/>
    </location>
</feature>
<reference evidence="2 3" key="1">
    <citation type="journal article" date="2024" name="Commun. Biol.">
        <title>Comparative genomic analysis of thermophilic fungi reveals convergent evolutionary adaptations and gene losses.</title>
        <authorList>
            <person name="Steindorff A.S."/>
            <person name="Aguilar-Pontes M.V."/>
            <person name="Robinson A.J."/>
            <person name="Andreopoulos B."/>
            <person name="LaButti K."/>
            <person name="Kuo A."/>
            <person name="Mondo S."/>
            <person name="Riley R."/>
            <person name="Otillar R."/>
            <person name="Haridas S."/>
            <person name="Lipzen A."/>
            <person name="Grimwood J."/>
            <person name="Schmutz J."/>
            <person name="Clum A."/>
            <person name="Reid I.D."/>
            <person name="Moisan M.C."/>
            <person name="Butler G."/>
            <person name="Nguyen T.T.M."/>
            <person name="Dewar K."/>
            <person name="Conant G."/>
            <person name="Drula E."/>
            <person name="Henrissat B."/>
            <person name="Hansel C."/>
            <person name="Singer S."/>
            <person name="Hutchinson M.I."/>
            <person name="de Vries R.P."/>
            <person name="Natvig D.O."/>
            <person name="Powell A.J."/>
            <person name="Tsang A."/>
            <person name="Grigoriev I.V."/>
        </authorList>
    </citation>
    <scope>NUCLEOTIDE SEQUENCE [LARGE SCALE GENOMIC DNA]</scope>
    <source>
        <strain evidence="2 3">ATCC 22073</strain>
    </source>
</reference>
<dbReference type="GeneID" id="98124928"/>
<dbReference type="RefSeq" id="XP_070869739.1">
    <property type="nucleotide sequence ID" value="XM_071010284.1"/>
</dbReference>
<feature type="region of interest" description="Disordered" evidence="1">
    <location>
        <begin position="1"/>
        <end position="39"/>
    </location>
</feature>
<protein>
    <recommendedName>
        <fullName evidence="4">SET domain-containing protein</fullName>
    </recommendedName>
</protein>
<comment type="caution">
    <text evidence="2">The sequence shown here is derived from an EMBL/GenBank/DDBJ whole genome shotgun (WGS) entry which is preliminary data.</text>
</comment>